<dbReference type="Pfam" id="PF02465">
    <property type="entry name" value="FliD_N"/>
    <property type="match status" value="1"/>
</dbReference>
<gene>
    <name evidence="8" type="primary">fliD</name>
    <name evidence="8" type="ORF">V3851_19820</name>
</gene>
<dbReference type="PANTHER" id="PTHR30288:SF0">
    <property type="entry name" value="FLAGELLAR HOOK-ASSOCIATED PROTEIN 2"/>
    <property type="match status" value="1"/>
</dbReference>
<comment type="subcellular location">
    <subcellularLocation>
        <location evidence="5">Secreted</location>
    </subcellularLocation>
    <subcellularLocation>
        <location evidence="5">Bacterial flagellum</location>
    </subcellularLocation>
</comment>
<dbReference type="RefSeq" id="WP_331848296.1">
    <property type="nucleotide sequence ID" value="NZ_JAZHPZ010000012.1"/>
</dbReference>
<evidence type="ECO:0000259" key="6">
    <source>
        <dbReference type="Pfam" id="PF02465"/>
    </source>
</evidence>
<keyword evidence="4 5" id="KW-0975">Bacterial flagellum</keyword>
<comment type="caution">
    <text evidence="8">The sequence shown here is derived from an EMBL/GenBank/DDBJ whole genome shotgun (WGS) entry which is preliminary data.</text>
</comment>
<reference evidence="8 9" key="1">
    <citation type="submission" date="2024-02" db="EMBL/GenBank/DDBJ databases">
        <title>A nitrogen-fixing paenibacillus bacterium.</title>
        <authorList>
            <person name="Zhang W.L."/>
            <person name="Chen S.F."/>
        </authorList>
    </citation>
    <scope>NUCLEOTIDE SEQUENCE [LARGE SCALE GENOMIC DNA]</scope>
    <source>
        <strain evidence="8 9">M1</strain>
    </source>
</reference>
<keyword evidence="8" id="KW-0282">Flagellum</keyword>
<keyword evidence="8" id="KW-0966">Cell projection</keyword>
<evidence type="ECO:0000313" key="9">
    <source>
        <dbReference type="Proteomes" id="UP001306950"/>
    </source>
</evidence>
<organism evidence="8 9">
    <name type="scientific">Paenibacillus haidiansis</name>
    <dbReference type="NCBI Taxonomy" id="1574488"/>
    <lineage>
        <taxon>Bacteria</taxon>
        <taxon>Bacillati</taxon>
        <taxon>Bacillota</taxon>
        <taxon>Bacilli</taxon>
        <taxon>Bacillales</taxon>
        <taxon>Paenibacillaceae</taxon>
        <taxon>Paenibacillus</taxon>
    </lineage>
</organism>
<dbReference type="PANTHER" id="PTHR30288">
    <property type="entry name" value="FLAGELLAR CAP/ASSEMBLY PROTEIN FLID"/>
    <property type="match status" value="1"/>
</dbReference>
<proteinExistence type="inferred from homology"/>
<evidence type="ECO:0000256" key="1">
    <source>
        <dbReference type="ARBA" id="ARBA00009764"/>
    </source>
</evidence>
<keyword evidence="5" id="KW-0964">Secreted</keyword>
<name>A0ABU7VWK1_9BACL</name>
<comment type="subunit">
    <text evidence="2 5">Homopentamer.</text>
</comment>
<feature type="domain" description="Flagellar hook-associated protein 2 C-terminal" evidence="7">
    <location>
        <begin position="232"/>
        <end position="493"/>
    </location>
</feature>
<keyword evidence="3" id="KW-0175">Coiled coil</keyword>
<comment type="function">
    <text evidence="5">Required for morphogenesis and for the elongation of the flagellar filament by facilitating polymerization of the flagellin monomers at the tip of growing filament. Forms a capping structure, which prevents flagellin subunits (transported through the central channel of the flagellum) from leaking out without polymerization at the distal end.</text>
</comment>
<evidence type="ECO:0000256" key="3">
    <source>
        <dbReference type="ARBA" id="ARBA00023054"/>
    </source>
</evidence>
<dbReference type="InterPro" id="IPR010809">
    <property type="entry name" value="FliD_C"/>
</dbReference>
<dbReference type="EMBL" id="JAZHPZ010000012">
    <property type="protein sequence ID" value="MEF2968082.1"/>
    <property type="molecule type" value="Genomic_DNA"/>
</dbReference>
<dbReference type="Proteomes" id="UP001306950">
    <property type="component" value="Unassembled WGS sequence"/>
</dbReference>
<evidence type="ECO:0000256" key="2">
    <source>
        <dbReference type="ARBA" id="ARBA00011255"/>
    </source>
</evidence>
<evidence type="ECO:0000313" key="8">
    <source>
        <dbReference type="EMBL" id="MEF2968082.1"/>
    </source>
</evidence>
<dbReference type="Pfam" id="PF07195">
    <property type="entry name" value="FliD_C"/>
    <property type="match status" value="1"/>
</dbReference>
<dbReference type="InterPro" id="IPR003481">
    <property type="entry name" value="FliD_N"/>
</dbReference>
<keyword evidence="9" id="KW-1185">Reference proteome</keyword>
<dbReference type="InterPro" id="IPR040026">
    <property type="entry name" value="FliD"/>
</dbReference>
<evidence type="ECO:0000259" key="7">
    <source>
        <dbReference type="Pfam" id="PF07195"/>
    </source>
</evidence>
<comment type="similarity">
    <text evidence="1 5">Belongs to the FliD family.</text>
</comment>
<feature type="domain" description="Flagellar hook-associated protein 2 N-terminal" evidence="6">
    <location>
        <begin position="8"/>
        <end position="105"/>
    </location>
</feature>
<evidence type="ECO:0000256" key="4">
    <source>
        <dbReference type="ARBA" id="ARBA00023143"/>
    </source>
</evidence>
<keyword evidence="8" id="KW-0969">Cilium</keyword>
<sequence length="503" mass="54587">MRISGFSSGLDIDSMVKELMQAKRAPLDKLNQQKQLLDWKREAYREQSTKMVSFINDKLSSLKSTFSMQAKKAEITGDTGAVSVSASNSASNLPIDVTVTSVGTAAGTEIKFAGKTRDSLMSDVLGTTDSTTIVINGKDVVISDPANTSIQSFVTQINKQAGSEVNATFDSATGKLVITSKIVGASSDIQISDNLLSKGEVKNITQSDPEFSINGVSSTELIANGAVKIDPNNSNVITYDGMQIILKGTGTVNIQTKPDTDKLVDAVKSFISDYNTLISAMNSAVNEERYRDYAPLTDDQKAEMSEDDIKLWTEKAQSGMLKRDDIISSVVSGMRTALTSKVSTAEGDFSIFSLGISTGKWNEGGKLVIEDEDQLRQMIELNADQVISFFSGVGTSVTSEDKKKGIQYNEDTGIFNRLSNLLNDGLNRLAERAGTSRISSDLNSSFLASSTMGMESRDLENRIKDMKNKLTRLETNYYKQFTAMETAINKYNAQSGSLSSFLS</sequence>
<accession>A0ABU7VWK1</accession>
<evidence type="ECO:0000256" key="5">
    <source>
        <dbReference type="RuleBase" id="RU362066"/>
    </source>
</evidence>
<protein>
    <recommendedName>
        <fullName evidence="5">Flagellar hook-associated protein 2</fullName>
        <shortName evidence="5">HAP2</shortName>
    </recommendedName>
    <alternativeName>
        <fullName evidence="5">Flagellar cap protein</fullName>
    </alternativeName>
</protein>